<dbReference type="SUPFAM" id="SSF51197">
    <property type="entry name" value="Clavaminate synthase-like"/>
    <property type="match status" value="1"/>
</dbReference>
<name>A0A1J7I8V3_9PEZI</name>
<reference evidence="4 5" key="1">
    <citation type="submission" date="2016-10" db="EMBL/GenBank/DDBJ databases">
        <title>Draft genome sequence of Coniochaeta ligniaria NRRL30616, a lignocellulolytic fungus for bioabatement of inhibitors in plant biomass hydrolysates.</title>
        <authorList>
            <consortium name="DOE Joint Genome Institute"/>
            <person name="Jimenez D.J."/>
            <person name="Hector R.E."/>
            <person name="Riley R."/>
            <person name="Sun H."/>
            <person name="Grigoriev I.V."/>
            <person name="Van Elsas J.D."/>
            <person name="Nichols N.N."/>
        </authorList>
    </citation>
    <scope>NUCLEOTIDE SEQUENCE [LARGE SCALE GENOMIC DNA]</scope>
    <source>
        <strain evidence="4 5">NRRL 30616</strain>
    </source>
</reference>
<dbReference type="STRING" id="1408157.A0A1J7I8V3"/>
<dbReference type="PROSITE" id="PS51471">
    <property type="entry name" value="FE2OG_OXY"/>
    <property type="match status" value="1"/>
</dbReference>
<dbReference type="InterPro" id="IPR050231">
    <property type="entry name" value="Iron_ascorbate_oxido_reductase"/>
</dbReference>
<keyword evidence="2" id="KW-0479">Metal-binding</keyword>
<dbReference type="Pfam" id="PF03171">
    <property type="entry name" value="2OG-FeII_Oxy"/>
    <property type="match status" value="1"/>
</dbReference>
<evidence type="ECO:0000256" key="1">
    <source>
        <dbReference type="ARBA" id="ARBA00008056"/>
    </source>
</evidence>
<dbReference type="GO" id="GO:0046872">
    <property type="term" value="F:metal ion binding"/>
    <property type="evidence" value="ECO:0007669"/>
    <property type="project" value="UniProtKB-KW"/>
</dbReference>
<organism evidence="4 5">
    <name type="scientific">Coniochaeta ligniaria NRRL 30616</name>
    <dbReference type="NCBI Taxonomy" id="1408157"/>
    <lineage>
        <taxon>Eukaryota</taxon>
        <taxon>Fungi</taxon>
        <taxon>Dikarya</taxon>
        <taxon>Ascomycota</taxon>
        <taxon>Pezizomycotina</taxon>
        <taxon>Sordariomycetes</taxon>
        <taxon>Sordariomycetidae</taxon>
        <taxon>Coniochaetales</taxon>
        <taxon>Coniochaetaceae</taxon>
        <taxon>Coniochaeta</taxon>
    </lineage>
</organism>
<dbReference type="GO" id="GO:0044283">
    <property type="term" value="P:small molecule biosynthetic process"/>
    <property type="evidence" value="ECO:0007669"/>
    <property type="project" value="UniProtKB-ARBA"/>
</dbReference>
<dbReference type="GO" id="GO:0016491">
    <property type="term" value="F:oxidoreductase activity"/>
    <property type="evidence" value="ECO:0007669"/>
    <property type="project" value="UniProtKB-KW"/>
</dbReference>
<comment type="similarity">
    <text evidence="1 2">Belongs to the iron/ascorbate-dependent oxidoreductase family.</text>
</comment>
<sequence length="316" mass="35951">MPLSITIPVIDISGYLSSDTEETNRVAAAIRSAAISPGFFQVTGHPITPDLRERLLAAVKSFYALPRDVKIKLHRNNSNCLRGYESVGDQQLEPGFQDAKEGFMVGQELEGDNLRFAQGANQWPAEDECPGFRQVFMEYFEAMRLFSRTMFRIVALSLDLEEKYFDDFVYGRDTVTMCRAHRYPPTTPEMAAKSRGIGAHTDFGALTLLLQDDSGGLEVFHRPTQTWHPVHPVKDAYVVNIGDMMERWTNDKYTSTLHRVISPVSDRDRYSIAFFNEGLLDQIIECIPTCLEEGKTPKYKPVMVEEHLKMRYGNSY</sequence>
<dbReference type="PRINTS" id="PR00682">
    <property type="entry name" value="IPNSYNTHASE"/>
</dbReference>
<dbReference type="Gene3D" id="2.60.120.330">
    <property type="entry name" value="B-lactam Antibiotic, Isopenicillin N Synthase, Chain"/>
    <property type="match status" value="1"/>
</dbReference>
<dbReference type="AlphaFoldDB" id="A0A1J7I8V3"/>
<dbReference type="InterPro" id="IPR044861">
    <property type="entry name" value="IPNS-like_FE2OG_OXY"/>
</dbReference>
<feature type="domain" description="Fe2OG dioxygenase" evidence="3">
    <location>
        <begin position="174"/>
        <end position="278"/>
    </location>
</feature>
<accession>A0A1J7I8V3</accession>
<dbReference type="InterPro" id="IPR027443">
    <property type="entry name" value="IPNS-like_sf"/>
</dbReference>
<dbReference type="Pfam" id="PF14226">
    <property type="entry name" value="DIOX_N"/>
    <property type="match status" value="1"/>
</dbReference>
<gene>
    <name evidence="4" type="ORF">CONLIGDRAFT_584886</name>
</gene>
<proteinExistence type="inferred from homology"/>
<dbReference type="OrthoDB" id="288590at2759"/>
<dbReference type="InParanoid" id="A0A1J7I8V3"/>
<keyword evidence="5" id="KW-1185">Reference proteome</keyword>
<protein>
    <submittedName>
        <fullName evidence="4">Putative gibberellin 20 oxidase</fullName>
    </submittedName>
</protein>
<evidence type="ECO:0000256" key="2">
    <source>
        <dbReference type="RuleBase" id="RU003682"/>
    </source>
</evidence>
<dbReference type="InterPro" id="IPR026992">
    <property type="entry name" value="DIOX_N"/>
</dbReference>
<dbReference type="InterPro" id="IPR005123">
    <property type="entry name" value="Oxoglu/Fe-dep_dioxygenase_dom"/>
</dbReference>
<evidence type="ECO:0000313" key="4">
    <source>
        <dbReference type="EMBL" id="OIW23877.1"/>
    </source>
</evidence>
<dbReference type="Proteomes" id="UP000182658">
    <property type="component" value="Unassembled WGS sequence"/>
</dbReference>
<evidence type="ECO:0000259" key="3">
    <source>
        <dbReference type="PROSITE" id="PS51471"/>
    </source>
</evidence>
<dbReference type="EMBL" id="KV875105">
    <property type="protein sequence ID" value="OIW23877.1"/>
    <property type="molecule type" value="Genomic_DNA"/>
</dbReference>
<keyword evidence="2" id="KW-0408">Iron</keyword>
<dbReference type="PANTHER" id="PTHR47990">
    <property type="entry name" value="2-OXOGLUTARATE (2OG) AND FE(II)-DEPENDENT OXYGENASE SUPERFAMILY PROTEIN-RELATED"/>
    <property type="match status" value="1"/>
</dbReference>
<keyword evidence="2" id="KW-0560">Oxidoreductase</keyword>
<evidence type="ECO:0000313" key="5">
    <source>
        <dbReference type="Proteomes" id="UP000182658"/>
    </source>
</evidence>